<feature type="domain" description="Glucose-methanol-choline oxidoreductase N-terminal" evidence="5">
    <location>
        <begin position="10"/>
        <end position="152"/>
    </location>
</feature>
<dbReference type="Gene3D" id="3.30.560.10">
    <property type="entry name" value="Glucose Oxidase, domain 3"/>
    <property type="match status" value="1"/>
</dbReference>
<comment type="cofactor">
    <cofactor evidence="1">
        <name>FAD</name>
        <dbReference type="ChEBI" id="CHEBI:57692"/>
    </cofactor>
</comment>
<dbReference type="InterPro" id="IPR012132">
    <property type="entry name" value="GMC_OxRdtase"/>
</dbReference>
<organism evidence="6 7">
    <name type="scientific">Armillaria gallica</name>
    <name type="common">Bulbous honey fungus</name>
    <name type="synonym">Armillaria bulbosa</name>
    <dbReference type="NCBI Taxonomy" id="47427"/>
    <lineage>
        <taxon>Eukaryota</taxon>
        <taxon>Fungi</taxon>
        <taxon>Dikarya</taxon>
        <taxon>Basidiomycota</taxon>
        <taxon>Agaricomycotina</taxon>
        <taxon>Agaricomycetes</taxon>
        <taxon>Agaricomycetidae</taxon>
        <taxon>Agaricales</taxon>
        <taxon>Marasmiineae</taxon>
        <taxon>Physalacriaceae</taxon>
        <taxon>Armillaria</taxon>
    </lineage>
</organism>
<dbReference type="SUPFAM" id="SSF51905">
    <property type="entry name" value="FAD/NAD(P)-binding domain"/>
    <property type="match status" value="1"/>
</dbReference>
<keyword evidence="3" id="KW-0285">Flavoprotein</keyword>
<name>A0A2H3CQK5_ARMGA</name>
<dbReference type="GO" id="GO:0050660">
    <property type="term" value="F:flavin adenine dinucleotide binding"/>
    <property type="evidence" value="ECO:0007669"/>
    <property type="project" value="InterPro"/>
</dbReference>
<dbReference type="EMBL" id="KZ293691">
    <property type="protein sequence ID" value="PBK85349.1"/>
    <property type="molecule type" value="Genomic_DNA"/>
</dbReference>
<dbReference type="PANTHER" id="PTHR11552:SF147">
    <property type="entry name" value="CHOLINE DEHYDROGENASE, MITOCHONDRIAL"/>
    <property type="match status" value="1"/>
</dbReference>
<evidence type="ECO:0000313" key="7">
    <source>
        <dbReference type="Proteomes" id="UP000217790"/>
    </source>
</evidence>
<dbReference type="GO" id="GO:0016614">
    <property type="term" value="F:oxidoreductase activity, acting on CH-OH group of donors"/>
    <property type="evidence" value="ECO:0007669"/>
    <property type="project" value="InterPro"/>
</dbReference>
<dbReference type="InterPro" id="IPR036188">
    <property type="entry name" value="FAD/NAD-bd_sf"/>
</dbReference>
<evidence type="ECO:0000259" key="5">
    <source>
        <dbReference type="Pfam" id="PF00732"/>
    </source>
</evidence>
<dbReference type="Gene3D" id="3.50.50.60">
    <property type="entry name" value="FAD/NAD(P)-binding domain"/>
    <property type="match status" value="1"/>
</dbReference>
<evidence type="ECO:0000256" key="3">
    <source>
        <dbReference type="ARBA" id="ARBA00022630"/>
    </source>
</evidence>
<dbReference type="OMA" id="ITPAGCH"/>
<evidence type="ECO:0000256" key="2">
    <source>
        <dbReference type="ARBA" id="ARBA00010790"/>
    </source>
</evidence>
<dbReference type="InterPro" id="IPR000172">
    <property type="entry name" value="GMC_OxRdtase_N"/>
</dbReference>
<comment type="similarity">
    <text evidence="2">Belongs to the GMC oxidoreductase family.</text>
</comment>
<dbReference type="Proteomes" id="UP000217790">
    <property type="component" value="Unassembled WGS sequence"/>
</dbReference>
<protein>
    <submittedName>
        <fullName evidence="6">FAD/NAD(P)-binding domain-containing protein</fullName>
    </submittedName>
</protein>
<reference evidence="7" key="1">
    <citation type="journal article" date="2017" name="Nat. Ecol. Evol.">
        <title>Genome expansion and lineage-specific genetic innovations in the forest pathogenic fungi Armillaria.</title>
        <authorList>
            <person name="Sipos G."/>
            <person name="Prasanna A.N."/>
            <person name="Walter M.C."/>
            <person name="O'Connor E."/>
            <person name="Balint B."/>
            <person name="Krizsan K."/>
            <person name="Kiss B."/>
            <person name="Hess J."/>
            <person name="Varga T."/>
            <person name="Slot J."/>
            <person name="Riley R."/>
            <person name="Boka B."/>
            <person name="Rigling D."/>
            <person name="Barry K."/>
            <person name="Lee J."/>
            <person name="Mihaltcheva S."/>
            <person name="LaButti K."/>
            <person name="Lipzen A."/>
            <person name="Waldron R."/>
            <person name="Moloney N.M."/>
            <person name="Sperisen C."/>
            <person name="Kredics L."/>
            <person name="Vagvoelgyi C."/>
            <person name="Patrignani A."/>
            <person name="Fitzpatrick D."/>
            <person name="Nagy I."/>
            <person name="Doyle S."/>
            <person name="Anderson J.B."/>
            <person name="Grigoriev I.V."/>
            <person name="Gueldener U."/>
            <person name="Muensterkoetter M."/>
            <person name="Nagy L.G."/>
        </authorList>
    </citation>
    <scope>NUCLEOTIDE SEQUENCE [LARGE SCALE GENOMIC DNA]</scope>
    <source>
        <strain evidence="7">Ar21-2</strain>
    </source>
</reference>
<sequence length="221" mass="24540">MLEELPTLDFDFIIIGGGTVGNVLANHLTEDPNISVLILKVDILLSQVPFFYPQVTPNMPLDWNFTTTEQPGLNRHSITYPQGYGLGGSGAINYMYTCGLSQDYDCYAQISGDPGWGWEALQPYFLKNECFITPAGCHNAYRAFDPVVHGFDGINSVSLPEYPHRMDGHIIQVTKELPSEFPFNLDYNSGYHLSISWTPFTIGNGIHSSSQTSYLGPEYVG</sequence>
<evidence type="ECO:0000313" key="6">
    <source>
        <dbReference type="EMBL" id="PBK85349.1"/>
    </source>
</evidence>
<keyword evidence="4" id="KW-0274">FAD</keyword>
<evidence type="ECO:0000256" key="4">
    <source>
        <dbReference type="ARBA" id="ARBA00022827"/>
    </source>
</evidence>
<dbReference type="AlphaFoldDB" id="A0A2H3CQK5"/>
<dbReference type="PANTHER" id="PTHR11552">
    <property type="entry name" value="GLUCOSE-METHANOL-CHOLINE GMC OXIDOREDUCTASE"/>
    <property type="match status" value="1"/>
</dbReference>
<dbReference type="OrthoDB" id="269227at2759"/>
<evidence type="ECO:0000256" key="1">
    <source>
        <dbReference type="ARBA" id="ARBA00001974"/>
    </source>
</evidence>
<dbReference type="InParanoid" id="A0A2H3CQK5"/>
<keyword evidence="7" id="KW-1185">Reference proteome</keyword>
<accession>A0A2H3CQK5</accession>
<dbReference type="STRING" id="47427.A0A2H3CQK5"/>
<gene>
    <name evidence="6" type="ORF">ARMGADRAFT_1129433</name>
</gene>
<proteinExistence type="inferred from homology"/>
<dbReference type="Pfam" id="PF00732">
    <property type="entry name" value="GMC_oxred_N"/>
    <property type="match status" value="1"/>
</dbReference>